<evidence type="ECO:0008006" key="6">
    <source>
        <dbReference type="Google" id="ProtNLM"/>
    </source>
</evidence>
<dbReference type="Proteomes" id="UP000002718">
    <property type="component" value="Chromosome"/>
</dbReference>
<keyword evidence="1" id="KW-0175">Coiled coil</keyword>
<protein>
    <recommendedName>
        <fullName evidence="6">Cell envelope biogenesis protein TolA</fullName>
    </recommendedName>
</protein>
<dbReference type="STRING" id="323848.Nmul_A1197"/>
<evidence type="ECO:0000313" key="3">
    <source>
        <dbReference type="EMBL" id="SEF88417.1"/>
    </source>
</evidence>
<evidence type="ECO:0000313" key="5">
    <source>
        <dbReference type="Proteomes" id="UP000236751"/>
    </source>
</evidence>
<name>Q2Y9S1_NITMU</name>
<dbReference type="HOGENOM" id="CLU_121782_0_0_4"/>
<dbReference type="EMBL" id="CP000103">
    <property type="protein sequence ID" value="ABB74500.1"/>
    <property type="molecule type" value="Genomic_DNA"/>
</dbReference>
<gene>
    <name evidence="2" type="ordered locus">Nmul_A1197</name>
    <name evidence="3" type="ORF">SAMN05216403_11316</name>
</gene>
<keyword evidence="4" id="KW-1185">Reference proteome</keyword>
<dbReference type="Proteomes" id="UP000236751">
    <property type="component" value="Unassembled WGS sequence"/>
</dbReference>
<evidence type="ECO:0000313" key="4">
    <source>
        <dbReference type="Proteomes" id="UP000002718"/>
    </source>
</evidence>
<organism evidence="2 4">
    <name type="scientific">Nitrosospira multiformis (strain ATCC 25196 / NCIMB 11849 / C 71)</name>
    <dbReference type="NCBI Taxonomy" id="323848"/>
    <lineage>
        <taxon>Bacteria</taxon>
        <taxon>Pseudomonadati</taxon>
        <taxon>Pseudomonadota</taxon>
        <taxon>Betaproteobacteria</taxon>
        <taxon>Nitrosomonadales</taxon>
        <taxon>Nitrosomonadaceae</taxon>
        <taxon>Nitrosospira</taxon>
    </lineage>
</organism>
<evidence type="ECO:0000256" key="1">
    <source>
        <dbReference type="SAM" id="Coils"/>
    </source>
</evidence>
<dbReference type="EMBL" id="FNVK01000013">
    <property type="protein sequence ID" value="SEF88417.1"/>
    <property type="molecule type" value="Genomic_DNA"/>
</dbReference>
<reference evidence="4" key="2">
    <citation type="submission" date="2005-08" db="EMBL/GenBank/DDBJ databases">
        <title>Complete sequence of chromosome 1 of Nitrosospira multiformis ATCC 25196.</title>
        <authorList>
            <person name="Copeland A."/>
            <person name="Lucas S."/>
            <person name="Lapidus A."/>
            <person name="Barry K."/>
            <person name="Detter J.C."/>
            <person name="Glavina T."/>
            <person name="Hammon N."/>
            <person name="Israni S."/>
            <person name="Pitluck S."/>
            <person name="Chain P."/>
            <person name="Malfatti S."/>
            <person name="Shin M."/>
            <person name="Vergez L."/>
            <person name="Schmutz J."/>
            <person name="Larimer F."/>
            <person name="Land M."/>
            <person name="Hauser L."/>
            <person name="Kyrpides N."/>
            <person name="Lykidis A."/>
            <person name="Richardson P."/>
        </authorList>
    </citation>
    <scope>NUCLEOTIDE SEQUENCE [LARGE SCALE GENOMIC DNA]</scope>
    <source>
        <strain evidence="4">ATCC 25196 / NCIMB 11849 / C 71</strain>
    </source>
</reference>
<dbReference type="eggNOG" id="ENOG503027G">
    <property type="taxonomic scope" value="Bacteria"/>
</dbReference>
<dbReference type="KEGG" id="nmu:Nmul_A1197"/>
<reference evidence="2" key="1">
    <citation type="submission" date="2005-08" db="EMBL/GenBank/DDBJ databases">
        <title>Complete sequence of Chromosome 1 of Nitrosospira multiformis ATCC 25196.</title>
        <authorList>
            <consortium name="US DOE Joint Genome Institute"/>
            <person name="Copeland A."/>
            <person name="Lucas S."/>
            <person name="Lapidus A."/>
            <person name="Barry K."/>
            <person name="Detter J.C."/>
            <person name="Glavina T."/>
            <person name="Hammon N."/>
            <person name="Israni S."/>
            <person name="Pitluck S."/>
            <person name="Chain P."/>
            <person name="Malfatti S."/>
            <person name="Shin M."/>
            <person name="Vergez L."/>
            <person name="Schmutz J."/>
            <person name="Larimer F."/>
            <person name="Land M."/>
            <person name="Hauser L."/>
            <person name="Kyrpides N."/>
            <person name="Lykidis A."/>
            <person name="Richardson P."/>
        </authorList>
    </citation>
    <scope>NUCLEOTIDE SEQUENCE</scope>
    <source>
        <strain evidence="2">ATCC 25196</strain>
    </source>
</reference>
<proteinExistence type="predicted"/>
<dbReference type="AlphaFoldDB" id="Q2Y9S1"/>
<reference evidence="3 5" key="4">
    <citation type="submission" date="2016-10" db="EMBL/GenBank/DDBJ databases">
        <authorList>
            <person name="de Groot N.N."/>
        </authorList>
    </citation>
    <scope>NUCLEOTIDE SEQUENCE [LARGE SCALE GENOMIC DNA]</scope>
    <source>
        <strain evidence="3 5">Nl13</strain>
    </source>
</reference>
<sequence length="159" mass="17694">MKGRLPFLCPNHKSNYQSEGIMGKSNVILVALGFAVSSAVVAQQQRLPSDVYEVYTADKERIEREYKADKQRCDSLDGNAEDICEAEAKGREEVAKAELEDKYRPSKESRYEVRAAKAKADYRVAKERCDDLSGNVKDVCLEEAKAAQAAAIADAKRED</sequence>
<evidence type="ECO:0000313" key="2">
    <source>
        <dbReference type="EMBL" id="ABB74500.1"/>
    </source>
</evidence>
<feature type="coiled-coil region" evidence="1">
    <location>
        <begin position="52"/>
        <end position="79"/>
    </location>
</feature>
<accession>Q2Y9S1</accession>
<reference evidence="2 4" key="3">
    <citation type="journal article" date="2008" name="Appl. Environ. Microbiol.">
        <title>Complete genome sequence of Nitrosospira multiformis, an ammonia-oxidizing bacterium from the soil environment.</title>
        <authorList>
            <person name="Norton J.M."/>
            <person name="Klotz M.G."/>
            <person name="Stein L.Y."/>
            <person name="Arp D.J."/>
            <person name="Bottomley P.J."/>
            <person name="Chain P.S."/>
            <person name="Hauser L.J."/>
            <person name="Land M.L."/>
            <person name="Larimer F.W."/>
            <person name="Shin M.W."/>
            <person name="Starkenburg S.R."/>
        </authorList>
    </citation>
    <scope>NUCLEOTIDE SEQUENCE [LARGE SCALE GENOMIC DNA]</scope>
    <source>
        <strain evidence="2">ATCC 25196</strain>
        <strain evidence="4">ATCC 25196 / NCIMB 11849 / C 71</strain>
    </source>
</reference>